<dbReference type="InterPro" id="IPR015894">
    <property type="entry name" value="Guanylate-bd_N"/>
</dbReference>
<dbReference type="KEGG" id="mis:MICPUN_73328"/>
<dbReference type="PANTHER" id="PTHR10751">
    <property type="entry name" value="GUANYLATE BINDING PROTEIN"/>
    <property type="match status" value="1"/>
</dbReference>
<evidence type="ECO:0000313" key="6">
    <source>
        <dbReference type="Proteomes" id="UP000002009"/>
    </source>
</evidence>
<name>C1EG19_MICCC</name>
<dbReference type="InParanoid" id="C1EG19"/>
<reference evidence="5 6" key="1">
    <citation type="journal article" date="2009" name="Science">
        <title>Green evolution and dynamic adaptations revealed by genomes of the marine picoeukaryotes Micromonas.</title>
        <authorList>
            <person name="Worden A.Z."/>
            <person name="Lee J.H."/>
            <person name="Mock T."/>
            <person name="Rouze P."/>
            <person name="Simmons M.P."/>
            <person name="Aerts A.L."/>
            <person name="Allen A.E."/>
            <person name="Cuvelier M.L."/>
            <person name="Derelle E."/>
            <person name="Everett M.V."/>
            <person name="Foulon E."/>
            <person name="Grimwood J."/>
            <person name="Gundlach H."/>
            <person name="Henrissat B."/>
            <person name="Napoli C."/>
            <person name="McDonald S.M."/>
            <person name="Parker M.S."/>
            <person name="Rombauts S."/>
            <person name="Salamov A."/>
            <person name="Von Dassow P."/>
            <person name="Badger J.H."/>
            <person name="Coutinho P.M."/>
            <person name="Demir E."/>
            <person name="Dubchak I."/>
            <person name="Gentemann C."/>
            <person name="Eikrem W."/>
            <person name="Gready J.E."/>
            <person name="John U."/>
            <person name="Lanier W."/>
            <person name="Lindquist E.A."/>
            <person name="Lucas S."/>
            <person name="Mayer K.F."/>
            <person name="Moreau H."/>
            <person name="Not F."/>
            <person name="Otillar R."/>
            <person name="Panaud O."/>
            <person name="Pangilinan J."/>
            <person name="Paulsen I."/>
            <person name="Piegu B."/>
            <person name="Poliakov A."/>
            <person name="Robbens S."/>
            <person name="Schmutz J."/>
            <person name="Toulza E."/>
            <person name="Wyss T."/>
            <person name="Zelensky A."/>
            <person name="Zhou K."/>
            <person name="Armbrust E.V."/>
            <person name="Bhattacharya D."/>
            <person name="Goodenough U.W."/>
            <person name="Van de Peer Y."/>
            <person name="Grigoriev I.V."/>
        </authorList>
    </citation>
    <scope>NUCLEOTIDE SEQUENCE [LARGE SCALE GENOMIC DNA]</scope>
    <source>
        <strain evidence="6">RCC299 / NOUM17</strain>
    </source>
</reference>
<evidence type="ECO:0000259" key="4">
    <source>
        <dbReference type="PROSITE" id="PS51715"/>
    </source>
</evidence>
<proteinExistence type="inferred from homology"/>
<dbReference type="Proteomes" id="UP000002009">
    <property type="component" value="Chromosome 13"/>
</dbReference>
<organism evidence="5 6">
    <name type="scientific">Micromonas commoda (strain RCC299 / NOUM17 / CCMP2709)</name>
    <name type="common">Picoplanktonic green alga</name>
    <dbReference type="NCBI Taxonomy" id="296587"/>
    <lineage>
        <taxon>Eukaryota</taxon>
        <taxon>Viridiplantae</taxon>
        <taxon>Chlorophyta</taxon>
        <taxon>Mamiellophyceae</taxon>
        <taxon>Mamiellales</taxon>
        <taxon>Mamiellaceae</taxon>
        <taxon>Micromonas</taxon>
    </lineage>
</organism>
<keyword evidence="6" id="KW-1185">Reference proteome</keyword>
<dbReference type="PROSITE" id="PS51715">
    <property type="entry name" value="G_GB1_RHD3"/>
    <property type="match status" value="1"/>
</dbReference>
<evidence type="ECO:0000256" key="1">
    <source>
        <dbReference type="ARBA" id="ARBA00022741"/>
    </source>
</evidence>
<comment type="similarity">
    <text evidence="3">Belongs to the TRAFAC class dynamin-like GTPase superfamily. GB1/RHD3 GTPase family.</text>
</comment>
<dbReference type="GeneID" id="8248618"/>
<evidence type="ECO:0000256" key="2">
    <source>
        <dbReference type="ARBA" id="ARBA00023134"/>
    </source>
</evidence>
<dbReference type="GO" id="GO:0003924">
    <property type="term" value="F:GTPase activity"/>
    <property type="evidence" value="ECO:0007669"/>
    <property type="project" value="InterPro"/>
</dbReference>
<sequence>LLVLAAGHCRADSCPDVFQIIRPDDAHASLELVEDGLGCLEALDSPISLVGVVGSVHTGKSFLLSALNHSTSGFTIGPTHEATTMGIWIGMTSMMGADGSRVLLLDTEGFSAAGVNEAFDAQIFATALMLSSHLVYNSVKLITAAEVEYL</sequence>
<dbReference type="OrthoDB" id="7788754at2759"/>
<feature type="non-terminal residue" evidence="5">
    <location>
        <position position="150"/>
    </location>
</feature>
<dbReference type="eggNOG" id="KOG2037">
    <property type="taxonomic scope" value="Eukaryota"/>
</dbReference>
<dbReference type="AlphaFoldDB" id="C1EG19"/>
<dbReference type="Gene3D" id="3.40.50.300">
    <property type="entry name" value="P-loop containing nucleotide triphosphate hydrolases"/>
    <property type="match status" value="1"/>
</dbReference>
<evidence type="ECO:0000313" key="5">
    <source>
        <dbReference type="EMBL" id="ACO66699.1"/>
    </source>
</evidence>
<feature type="non-terminal residue" evidence="5">
    <location>
        <position position="1"/>
    </location>
</feature>
<protein>
    <recommendedName>
        <fullName evidence="4">GB1/RHD3-type G domain-containing protein</fullName>
    </recommendedName>
</protein>
<dbReference type="RefSeq" id="XP_002505441.1">
    <property type="nucleotide sequence ID" value="XM_002505395.1"/>
</dbReference>
<dbReference type="GO" id="GO:0005525">
    <property type="term" value="F:GTP binding"/>
    <property type="evidence" value="ECO:0007669"/>
    <property type="project" value="UniProtKB-KW"/>
</dbReference>
<dbReference type="InterPro" id="IPR030386">
    <property type="entry name" value="G_GB1_RHD3_dom"/>
</dbReference>
<dbReference type="OMA" id="QKNSGVP"/>
<dbReference type="InterPro" id="IPR027417">
    <property type="entry name" value="P-loop_NTPase"/>
</dbReference>
<feature type="domain" description="GB1/RHD3-type G" evidence="4">
    <location>
        <begin position="44"/>
        <end position="150"/>
    </location>
</feature>
<dbReference type="SUPFAM" id="SSF52540">
    <property type="entry name" value="P-loop containing nucleoside triphosphate hydrolases"/>
    <property type="match status" value="1"/>
</dbReference>
<evidence type="ECO:0000256" key="3">
    <source>
        <dbReference type="PROSITE-ProRule" id="PRU01052"/>
    </source>
</evidence>
<gene>
    <name evidence="5" type="ORF">MICPUN_73328</name>
</gene>
<keyword evidence="1" id="KW-0547">Nucleotide-binding</keyword>
<accession>C1EG19</accession>
<dbReference type="Pfam" id="PF02263">
    <property type="entry name" value="GBP"/>
    <property type="match status" value="1"/>
</dbReference>
<dbReference type="EMBL" id="CP001331">
    <property type="protein sequence ID" value="ACO66699.1"/>
    <property type="molecule type" value="Genomic_DNA"/>
</dbReference>
<keyword evidence="2" id="KW-0342">GTP-binding</keyword>